<dbReference type="SUPFAM" id="SSF88659">
    <property type="entry name" value="Sigma3 and sigma4 domains of RNA polymerase sigma factors"/>
    <property type="match status" value="1"/>
</dbReference>
<keyword evidence="5" id="KW-1185">Reference proteome</keyword>
<dbReference type="PATRIC" id="fig|1423744.4.peg.960"/>
<protein>
    <recommendedName>
        <fullName evidence="3">UPF0122 protein FC86_GL000934</fullName>
    </recommendedName>
</protein>
<dbReference type="InterPro" id="IPR054831">
    <property type="entry name" value="UPF0122_fam_protein"/>
</dbReference>
<evidence type="ECO:0000256" key="2">
    <source>
        <dbReference type="ARBA" id="ARBA00024764"/>
    </source>
</evidence>
<comment type="function">
    <text evidence="2 3">Might take part in the signal recognition particle (SRP) pathway. This is inferred from the conservation of its genetic proximity to ftsY/ffh. May be a regulatory protein.</text>
</comment>
<dbReference type="InterPro" id="IPR007394">
    <property type="entry name" value="UPF0122"/>
</dbReference>
<dbReference type="Pfam" id="PF04297">
    <property type="entry name" value="UPF0122"/>
    <property type="match status" value="1"/>
</dbReference>
<dbReference type="InterPro" id="IPR036388">
    <property type="entry name" value="WH-like_DNA-bd_sf"/>
</dbReference>
<reference evidence="4 5" key="1">
    <citation type="journal article" date="2015" name="Genome Announc.">
        <title>Expanding the biotechnology potential of lactobacilli through comparative genomics of 213 strains and associated genera.</title>
        <authorList>
            <person name="Sun Z."/>
            <person name="Harris H.M."/>
            <person name="McCann A."/>
            <person name="Guo C."/>
            <person name="Argimon S."/>
            <person name="Zhang W."/>
            <person name="Yang X."/>
            <person name="Jeffery I.B."/>
            <person name="Cooney J.C."/>
            <person name="Kagawa T.F."/>
            <person name="Liu W."/>
            <person name="Song Y."/>
            <person name="Salvetti E."/>
            <person name="Wrobel A."/>
            <person name="Rasinkangas P."/>
            <person name="Parkhill J."/>
            <person name="Rea M.C."/>
            <person name="O'Sullivan O."/>
            <person name="Ritari J."/>
            <person name="Douillard F.P."/>
            <person name="Paul Ross R."/>
            <person name="Yang R."/>
            <person name="Briner A.E."/>
            <person name="Felis G.E."/>
            <person name="de Vos W.M."/>
            <person name="Barrangou R."/>
            <person name="Klaenhammer T.R."/>
            <person name="Caufield P.W."/>
            <person name="Cui Y."/>
            <person name="Zhang H."/>
            <person name="O'Toole P.W."/>
        </authorList>
    </citation>
    <scope>NUCLEOTIDE SEQUENCE [LARGE SCALE GENOMIC DNA]</scope>
    <source>
        <strain evidence="4 5">DSM 23037</strain>
    </source>
</reference>
<evidence type="ECO:0000256" key="3">
    <source>
        <dbReference type="HAMAP-Rule" id="MF_00245"/>
    </source>
</evidence>
<accession>A0A0R2DIE2</accession>
<dbReference type="Gene3D" id="1.10.10.10">
    <property type="entry name" value="Winged helix-like DNA-binding domain superfamily/Winged helix DNA-binding domain"/>
    <property type="match status" value="1"/>
</dbReference>
<dbReference type="STRING" id="1423744.FC86_GL000934"/>
<dbReference type="InterPro" id="IPR013324">
    <property type="entry name" value="RNA_pol_sigma_r3/r4-like"/>
</dbReference>
<evidence type="ECO:0000313" key="5">
    <source>
        <dbReference type="Proteomes" id="UP000051378"/>
    </source>
</evidence>
<comment type="similarity">
    <text evidence="1 3">Belongs to the UPF0122 family.</text>
</comment>
<organism evidence="4 5">
    <name type="scientific">Holzapfeliella floricola DSM 23037 = JCM 16512</name>
    <dbReference type="NCBI Taxonomy" id="1423744"/>
    <lineage>
        <taxon>Bacteria</taxon>
        <taxon>Bacillati</taxon>
        <taxon>Bacillota</taxon>
        <taxon>Bacilli</taxon>
        <taxon>Lactobacillales</taxon>
        <taxon>Lactobacillaceae</taxon>
        <taxon>Holzapfeliella</taxon>
    </lineage>
</organism>
<evidence type="ECO:0000313" key="4">
    <source>
        <dbReference type="EMBL" id="KRN03822.1"/>
    </source>
</evidence>
<sequence>MQGGQRMSLEKTQYLTQLFSFYGPLLTAMQQRYFEDYYFNDLSLAEISENAEVSRQAVYDNLKRTTRLLEDYESKLNLNRNFLAIEQLSQQALSLIDKQNYIETKDTIRKIRQIIEEN</sequence>
<dbReference type="PANTHER" id="PTHR40083">
    <property type="entry name" value="UPF0122 PROTEIN CBO2450/CLC_2298"/>
    <property type="match status" value="1"/>
</dbReference>
<gene>
    <name evidence="4" type="ORF">FC86_GL000934</name>
</gene>
<dbReference type="HAMAP" id="MF_00245">
    <property type="entry name" value="UPF0122"/>
    <property type="match status" value="1"/>
</dbReference>
<proteinExistence type="inferred from homology"/>
<dbReference type="Proteomes" id="UP000051378">
    <property type="component" value="Unassembled WGS sequence"/>
</dbReference>
<evidence type="ECO:0000256" key="1">
    <source>
        <dbReference type="ARBA" id="ARBA00008720"/>
    </source>
</evidence>
<dbReference type="NCBIfam" id="NF045758">
    <property type="entry name" value="YlxM"/>
    <property type="match status" value="1"/>
</dbReference>
<comment type="caution">
    <text evidence="4">The sequence shown here is derived from an EMBL/GenBank/DDBJ whole genome shotgun (WGS) entry which is preliminary data.</text>
</comment>
<dbReference type="AlphaFoldDB" id="A0A0R2DIE2"/>
<name>A0A0R2DIE2_9LACO</name>
<dbReference type="EMBL" id="AYZL01000020">
    <property type="protein sequence ID" value="KRN03822.1"/>
    <property type="molecule type" value="Genomic_DNA"/>
</dbReference>
<dbReference type="PANTHER" id="PTHR40083:SF1">
    <property type="entry name" value="UPF0122 PROTEIN YLXM"/>
    <property type="match status" value="1"/>
</dbReference>